<feature type="signal peptide" evidence="2">
    <location>
        <begin position="1"/>
        <end position="27"/>
    </location>
</feature>
<keyword evidence="1" id="KW-1133">Transmembrane helix</keyword>
<dbReference type="Proteomes" id="UP001153069">
    <property type="component" value="Unassembled WGS sequence"/>
</dbReference>
<feature type="chain" id="PRO_5040365420" evidence="2">
    <location>
        <begin position="28"/>
        <end position="287"/>
    </location>
</feature>
<evidence type="ECO:0000256" key="2">
    <source>
        <dbReference type="SAM" id="SignalP"/>
    </source>
</evidence>
<feature type="transmembrane region" description="Helical" evidence="1">
    <location>
        <begin position="171"/>
        <end position="194"/>
    </location>
</feature>
<keyword evidence="1" id="KW-0472">Membrane</keyword>
<name>A0A9N8ELT0_9STRA</name>
<proteinExistence type="predicted"/>
<organism evidence="3 4">
    <name type="scientific">Seminavis robusta</name>
    <dbReference type="NCBI Taxonomy" id="568900"/>
    <lineage>
        <taxon>Eukaryota</taxon>
        <taxon>Sar</taxon>
        <taxon>Stramenopiles</taxon>
        <taxon>Ochrophyta</taxon>
        <taxon>Bacillariophyta</taxon>
        <taxon>Bacillariophyceae</taxon>
        <taxon>Bacillariophycidae</taxon>
        <taxon>Naviculales</taxon>
        <taxon>Naviculaceae</taxon>
        <taxon>Seminavis</taxon>
    </lineage>
</organism>
<reference evidence="3" key="1">
    <citation type="submission" date="2020-06" db="EMBL/GenBank/DDBJ databases">
        <authorList>
            <consortium name="Plant Systems Biology data submission"/>
        </authorList>
    </citation>
    <scope>NUCLEOTIDE SEQUENCE</scope>
    <source>
        <strain evidence="3">D6</strain>
    </source>
</reference>
<dbReference type="EMBL" id="CAICTM010001189">
    <property type="protein sequence ID" value="CAB9521399.1"/>
    <property type="molecule type" value="Genomic_DNA"/>
</dbReference>
<keyword evidence="2" id="KW-0732">Signal</keyword>
<comment type="caution">
    <text evidence="3">The sequence shown here is derived from an EMBL/GenBank/DDBJ whole genome shotgun (WGS) entry which is preliminary data.</text>
</comment>
<keyword evidence="4" id="KW-1185">Reference proteome</keyword>
<keyword evidence="1" id="KW-0812">Transmembrane</keyword>
<evidence type="ECO:0000256" key="1">
    <source>
        <dbReference type="SAM" id="Phobius"/>
    </source>
</evidence>
<gene>
    <name evidence="3" type="ORF">SEMRO_1191_G250930.1</name>
</gene>
<feature type="transmembrane region" description="Helical" evidence="1">
    <location>
        <begin position="113"/>
        <end position="132"/>
    </location>
</feature>
<feature type="transmembrane region" description="Helical" evidence="1">
    <location>
        <begin position="206"/>
        <end position="223"/>
    </location>
</feature>
<protein>
    <submittedName>
        <fullName evidence="3">Uncharacterized protein</fullName>
    </submittedName>
</protein>
<dbReference type="OrthoDB" id="43491at2759"/>
<accession>A0A9N8ELT0</accession>
<feature type="transmembrane region" description="Helical" evidence="1">
    <location>
        <begin position="72"/>
        <end position="92"/>
    </location>
</feature>
<sequence length="287" mass="32143">MTPSPMLSILPCLLLLLVAVFLPSASCFVVPDHATNRLTPVIPHPSSIPTGGTTATARVPVSCSTAFDAWEWTANIGAPAALVAGAVLVTLTETREDTAPRRSDLKSTRFLKLAMRFLLLTSFALETVSIFVSTMTGSVLLGHGEQKIASKMIGYSAPLQLMFHHHEFEYLTTQICFLQGLIHWLAAVAVDLVLPKGGETKSATRMNKCLAGWLTSMILWMMAFYNHHLSFYDDYFGMLRRFFVLFVQRYVLERPIRPMSLLYVPSFFYSLRLTWKAFRSPPELDDE</sequence>
<evidence type="ECO:0000313" key="4">
    <source>
        <dbReference type="Proteomes" id="UP001153069"/>
    </source>
</evidence>
<evidence type="ECO:0000313" key="3">
    <source>
        <dbReference type="EMBL" id="CAB9521399.1"/>
    </source>
</evidence>
<dbReference type="AlphaFoldDB" id="A0A9N8ELT0"/>